<evidence type="ECO:0000313" key="3">
    <source>
        <dbReference type="Proteomes" id="UP000032141"/>
    </source>
</evidence>
<dbReference type="EnsemblPlants" id="Bo3g178140.1">
    <property type="protein sequence ID" value="Bo3g178140.1"/>
    <property type="gene ID" value="Bo3g178140"/>
</dbReference>
<protein>
    <submittedName>
        <fullName evidence="2">Uncharacterized protein</fullName>
    </submittedName>
</protein>
<name>A0A0D3BMC5_BRAOL</name>
<reference evidence="2" key="2">
    <citation type="submission" date="2015-03" db="UniProtKB">
        <authorList>
            <consortium name="EnsemblPlants"/>
        </authorList>
    </citation>
    <scope>IDENTIFICATION</scope>
</reference>
<sequence>MEAEAYGSVKARFFEKLGNGVLEARFRKLPQDSDSDSDSGSEAGSGRPMKLPCNNAMSMKVISITFKSIYDPQRVGRRQGKRDISRNTERTHPTRPLGERGELPSHVPPPSGSAWAWAFLNEIRESLEEEVSELNFPRSPRDSRLRAAAVAGSGSSPSL</sequence>
<evidence type="ECO:0000256" key="1">
    <source>
        <dbReference type="SAM" id="MobiDB-lite"/>
    </source>
</evidence>
<feature type="region of interest" description="Disordered" evidence="1">
    <location>
        <begin position="26"/>
        <end position="54"/>
    </location>
</feature>
<dbReference type="Gramene" id="Bo3g178140.1">
    <property type="protein sequence ID" value="Bo3g178140.1"/>
    <property type="gene ID" value="Bo3g178140"/>
</dbReference>
<dbReference type="Proteomes" id="UP000032141">
    <property type="component" value="Chromosome C3"/>
</dbReference>
<accession>A0A0D3BMC5</accession>
<dbReference type="AlphaFoldDB" id="A0A0D3BMC5"/>
<evidence type="ECO:0000313" key="2">
    <source>
        <dbReference type="EnsemblPlants" id="Bo3g178140.1"/>
    </source>
</evidence>
<dbReference type="HOGENOM" id="CLU_1663195_0_0_1"/>
<proteinExistence type="predicted"/>
<reference evidence="2 3" key="1">
    <citation type="journal article" date="2014" name="Genome Biol.">
        <title>Transcriptome and methylome profiling reveals relics of genome dominance in the mesopolyploid Brassica oleracea.</title>
        <authorList>
            <person name="Parkin I.A."/>
            <person name="Koh C."/>
            <person name="Tang H."/>
            <person name="Robinson S.J."/>
            <person name="Kagale S."/>
            <person name="Clarke W.E."/>
            <person name="Town C.D."/>
            <person name="Nixon J."/>
            <person name="Krishnakumar V."/>
            <person name="Bidwell S.L."/>
            <person name="Denoeud F."/>
            <person name="Belcram H."/>
            <person name="Links M.G."/>
            <person name="Just J."/>
            <person name="Clarke C."/>
            <person name="Bender T."/>
            <person name="Huebert T."/>
            <person name="Mason A.S."/>
            <person name="Pires J.C."/>
            <person name="Barker G."/>
            <person name="Moore J."/>
            <person name="Walley P.G."/>
            <person name="Manoli S."/>
            <person name="Batley J."/>
            <person name="Edwards D."/>
            <person name="Nelson M.N."/>
            <person name="Wang X."/>
            <person name="Paterson A.H."/>
            <person name="King G."/>
            <person name="Bancroft I."/>
            <person name="Chalhoub B."/>
            <person name="Sharpe A.G."/>
        </authorList>
    </citation>
    <scope>NUCLEOTIDE SEQUENCE</scope>
    <source>
        <strain evidence="2 3">cv. TO1000</strain>
    </source>
</reference>
<keyword evidence="3" id="KW-1185">Reference proteome</keyword>
<feature type="compositionally biased region" description="Basic and acidic residues" evidence="1">
    <location>
        <begin position="81"/>
        <end position="103"/>
    </location>
</feature>
<feature type="region of interest" description="Disordered" evidence="1">
    <location>
        <begin position="73"/>
        <end position="109"/>
    </location>
</feature>
<organism evidence="2 3">
    <name type="scientific">Brassica oleracea var. oleracea</name>
    <dbReference type="NCBI Taxonomy" id="109376"/>
    <lineage>
        <taxon>Eukaryota</taxon>
        <taxon>Viridiplantae</taxon>
        <taxon>Streptophyta</taxon>
        <taxon>Embryophyta</taxon>
        <taxon>Tracheophyta</taxon>
        <taxon>Spermatophyta</taxon>
        <taxon>Magnoliopsida</taxon>
        <taxon>eudicotyledons</taxon>
        <taxon>Gunneridae</taxon>
        <taxon>Pentapetalae</taxon>
        <taxon>rosids</taxon>
        <taxon>malvids</taxon>
        <taxon>Brassicales</taxon>
        <taxon>Brassicaceae</taxon>
        <taxon>Brassiceae</taxon>
        <taxon>Brassica</taxon>
    </lineage>
</organism>
<feature type="compositionally biased region" description="Low complexity" evidence="1">
    <location>
        <begin position="146"/>
        <end position="159"/>
    </location>
</feature>
<feature type="region of interest" description="Disordered" evidence="1">
    <location>
        <begin position="134"/>
        <end position="159"/>
    </location>
</feature>